<evidence type="ECO:0000259" key="6">
    <source>
        <dbReference type="SMART" id="SM00093"/>
    </source>
</evidence>
<feature type="compositionally biased region" description="Polar residues" evidence="5">
    <location>
        <begin position="388"/>
        <end position="400"/>
    </location>
</feature>
<feature type="compositionally biased region" description="Basic and acidic residues" evidence="5">
    <location>
        <begin position="37"/>
        <end position="53"/>
    </location>
</feature>
<evidence type="ECO:0000256" key="2">
    <source>
        <dbReference type="ARBA" id="ARBA00022690"/>
    </source>
</evidence>
<dbReference type="Gene3D" id="3.30.497.10">
    <property type="entry name" value="Antithrombin, subunit I, domain 2"/>
    <property type="match status" value="1"/>
</dbReference>
<feature type="compositionally biased region" description="Basic and acidic residues" evidence="5">
    <location>
        <begin position="103"/>
        <end position="125"/>
    </location>
</feature>
<feature type="compositionally biased region" description="Low complexity" evidence="5">
    <location>
        <begin position="476"/>
        <end position="485"/>
    </location>
</feature>
<keyword evidence="3" id="KW-0722">Serine protease inhibitor</keyword>
<dbReference type="InterPro" id="IPR023795">
    <property type="entry name" value="Serpin_CS"/>
</dbReference>
<gene>
    <name evidence="7" type="ORF">HICCMSTLAB_LOCUS4802</name>
</gene>
<feature type="compositionally biased region" description="Low complexity" evidence="5">
    <location>
        <begin position="227"/>
        <end position="239"/>
    </location>
</feature>
<feature type="compositionally biased region" description="Basic and acidic residues" evidence="5">
    <location>
        <begin position="356"/>
        <end position="386"/>
    </location>
</feature>
<evidence type="ECO:0000256" key="4">
    <source>
        <dbReference type="RuleBase" id="RU000411"/>
    </source>
</evidence>
<comment type="caution">
    <text evidence="7">The sequence shown here is derived from an EMBL/GenBank/DDBJ whole genome shotgun (WGS) entry which is preliminary data.</text>
</comment>
<dbReference type="InterPro" id="IPR000215">
    <property type="entry name" value="Serpin_fam"/>
</dbReference>
<dbReference type="PROSITE" id="PS00284">
    <property type="entry name" value="SERPIN"/>
    <property type="match status" value="1"/>
</dbReference>
<sequence length="931" mass="103713">MKQFQKLGLCSGQNTTANKTEEISTTLSSAISTTVSPEKKDVTPKNDTTKTYDSEPSLDISESEDDEDSKITPGETTDKNVTPSGDRTTEKFTPAGTTIASKPSDRTPKEETTEPSKKEDAEKFTTKPSSEGIITLLDVTTPSPEKTSPKLLDSDPDGDYKNEDDQVFGKKTTADTSTTSEPLLYTKDGVTPAEETSKVPSEDDKKTTEPKSPEFSTKDSEDDRKTSGSTTGVTKSSHTTNKKDIKPSSGGHTDDDDASMTKTSDADATEDNTNINTATTPMDSYSKATPKTGSTDPIDKPTTEKVESPEKTSPKILDSEPGEDYKNEDDEVFSKKTTTDTSTTSYTKDGVTPAEETSKVPSEDDKKTTEPKSPESPTKDSEDDSKMYGSTTGVTESSRTTAKKNEPSGGHTDDDDNGSKTTPSPQNDNRSIPSTSAKPKMFESEPGDLNYTDEDNENPSKIDRDDKISKTPEALTTTTESVPSEETPEPENKVDDEKSKDLPVIESKVKANEVKPEASPKNPKPDLDNCLKVDKDTIDKLENITLQPLEKKTLKKIVKSINEFGLDLTEAVLRDNTTNYAIAPINFALLLLMAENGACKDTKKELDKTLHLSKEISKEELRPIKFLVDSLKDINETKLFLGDKIFLPQNVEISPEYRNLIQAAYQSDPLSVDYKKVNDVVEQINRWGANKTNNYVQRIISNTKNEVVSEDTSLLLAGVGYFQTNWVKSFDRLFNDHKLFYVGQNTYKSVCTMLQINQFYYYHMNYLPAEVIELPLKTNEDRELKMIVILPDEEKTLPDVLKNLHKFQYTDFRKHAKLEIVELSMPKFKIQSFIDLNNYSDKININKTIDDSNLCCMSKKAKISRILQKTVLKVNEGECAGPYYLCKYIIGDDNSCMIHKIKFTANRPFIFFIIKDDTIIFSGQIIDPSHD</sequence>
<feature type="compositionally biased region" description="Low complexity" evidence="5">
    <location>
        <begin position="23"/>
        <end position="36"/>
    </location>
</feature>
<evidence type="ECO:0000313" key="8">
    <source>
        <dbReference type="Proteomes" id="UP000786811"/>
    </source>
</evidence>
<evidence type="ECO:0000256" key="1">
    <source>
        <dbReference type="ARBA" id="ARBA00009500"/>
    </source>
</evidence>
<feature type="compositionally biased region" description="Basic and acidic residues" evidence="5">
    <location>
        <begin position="458"/>
        <end position="470"/>
    </location>
</feature>
<dbReference type="InterPro" id="IPR042185">
    <property type="entry name" value="Serpin_sf_2"/>
</dbReference>
<name>A0A8J2H9S5_COTCN</name>
<dbReference type="AlphaFoldDB" id="A0A8J2H9S5"/>
<dbReference type="InterPro" id="IPR036186">
    <property type="entry name" value="Serpin_sf"/>
</dbReference>
<feature type="compositionally biased region" description="Polar residues" evidence="5">
    <location>
        <begin position="419"/>
        <end position="437"/>
    </location>
</feature>
<protein>
    <submittedName>
        <fullName evidence="7">Similar to SERPINB8: Serpin B8 (Bos taurus)</fullName>
    </submittedName>
</protein>
<reference evidence="7" key="1">
    <citation type="submission" date="2021-04" db="EMBL/GenBank/DDBJ databases">
        <authorList>
            <person name="Chebbi M.A.C M."/>
        </authorList>
    </citation>
    <scope>NUCLEOTIDE SEQUENCE</scope>
</reference>
<dbReference type="EMBL" id="CAJNRD030001119">
    <property type="protein sequence ID" value="CAG5088329.1"/>
    <property type="molecule type" value="Genomic_DNA"/>
</dbReference>
<comment type="similarity">
    <text evidence="1 4">Belongs to the serpin family.</text>
</comment>
<keyword evidence="2" id="KW-0646">Protease inhibitor</keyword>
<dbReference type="GO" id="GO:0005615">
    <property type="term" value="C:extracellular space"/>
    <property type="evidence" value="ECO:0007669"/>
    <property type="project" value="InterPro"/>
</dbReference>
<dbReference type="Pfam" id="PF00079">
    <property type="entry name" value="Serpin"/>
    <property type="match status" value="1"/>
</dbReference>
<feature type="region of interest" description="Disordered" evidence="5">
    <location>
        <begin position="1"/>
        <end position="529"/>
    </location>
</feature>
<dbReference type="PANTHER" id="PTHR11461">
    <property type="entry name" value="SERINE PROTEASE INHIBITOR, SERPIN"/>
    <property type="match status" value="1"/>
</dbReference>
<dbReference type="OrthoDB" id="671595at2759"/>
<feature type="compositionally biased region" description="Polar residues" evidence="5">
    <location>
        <begin position="271"/>
        <end position="295"/>
    </location>
</feature>
<evidence type="ECO:0000256" key="3">
    <source>
        <dbReference type="ARBA" id="ARBA00022900"/>
    </source>
</evidence>
<feature type="compositionally biased region" description="Basic and acidic residues" evidence="5">
    <location>
        <begin position="195"/>
        <end position="226"/>
    </location>
</feature>
<dbReference type="Gene3D" id="2.30.39.10">
    <property type="entry name" value="Alpha-1-antitrypsin, domain 1"/>
    <property type="match status" value="1"/>
</dbReference>
<feature type="compositionally biased region" description="Basic and acidic residues" evidence="5">
    <location>
        <begin position="158"/>
        <end position="168"/>
    </location>
</feature>
<dbReference type="InterPro" id="IPR023796">
    <property type="entry name" value="Serpin_dom"/>
</dbReference>
<dbReference type="GO" id="GO:0004867">
    <property type="term" value="F:serine-type endopeptidase inhibitor activity"/>
    <property type="evidence" value="ECO:0007669"/>
    <property type="project" value="UniProtKB-KW"/>
</dbReference>
<evidence type="ECO:0000313" key="7">
    <source>
        <dbReference type="EMBL" id="CAG5088329.1"/>
    </source>
</evidence>
<keyword evidence="8" id="KW-1185">Reference proteome</keyword>
<feature type="compositionally biased region" description="Basic and acidic residues" evidence="5">
    <location>
        <begin position="297"/>
        <end position="313"/>
    </location>
</feature>
<accession>A0A8J2H9S5</accession>
<dbReference type="SMART" id="SM00093">
    <property type="entry name" value="SERPIN"/>
    <property type="match status" value="1"/>
</dbReference>
<dbReference type="Proteomes" id="UP000786811">
    <property type="component" value="Unassembled WGS sequence"/>
</dbReference>
<feature type="domain" description="Serpin" evidence="6">
    <location>
        <begin position="566"/>
        <end position="928"/>
    </location>
</feature>
<feature type="compositionally biased region" description="Acidic residues" evidence="5">
    <location>
        <begin position="320"/>
        <end position="331"/>
    </location>
</feature>
<dbReference type="InterPro" id="IPR042178">
    <property type="entry name" value="Serpin_sf_1"/>
</dbReference>
<proteinExistence type="inferred from homology"/>
<organism evidence="7 8">
    <name type="scientific">Cotesia congregata</name>
    <name type="common">Parasitoid wasp</name>
    <name type="synonym">Apanteles congregatus</name>
    <dbReference type="NCBI Taxonomy" id="51543"/>
    <lineage>
        <taxon>Eukaryota</taxon>
        <taxon>Metazoa</taxon>
        <taxon>Ecdysozoa</taxon>
        <taxon>Arthropoda</taxon>
        <taxon>Hexapoda</taxon>
        <taxon>Insecta</taxon>
        <taxon>Pterygota</taxon>
        <taxon>Neoptera</taxon>
        <taxon>Endopterygota</taxon>
        <taxon>Hymenoptera</taxon>
        <taxon>Apocrita</taxon>
        <taxon>Ichneumonoidea</taxon>
        <taxon>Braconidae</taxon>
        <taxon>Microgastrinae</taxon>
        <taxon>Cotesia</taxon>
    </lineage>
</organism>
<feature type="compositionally biased region" description="Basic and acidic residues" evidence="5">
    <location>
        <begin position="490"/>
        <end position="529"/>
    </location>
</feature>
<evidence type="ECO:0000256" key="5">
    <source>
        <dbReference type="SAM" id="MobiDB-lite"/>
    </source>
</evidence>
<dbReference type="SUPFAM" id="SSF56574">
    <property type="entry name" value="Serpins"/>
    <property type="match status" value="1"/>
</dbReference>
<feature type="compositionally biased region" description="Low complexity" evidence="5">
    <location>
        <begin position="339"/>
        <end position="349"/>
    </location>
</feature>
<dbReference type="PANTHER" id="PTHR11461:SF211">
    <property type="entry name" value="GH10112P-RELATED"/>
    <property type="match status" value="1"/>
</dbReference>